<accession>A0AAP0K6E5</accession>
<dbReference type="AlphaFoldDB" id="A0AAP0K6E5"/>
<dbReference type="PANTHER" id="PTHR14614:SF130">
    <property type="entry name" value="PROTEIN-LYSINE N-METHYLTRANSFERASE EEF2KMT"/>
    <property type="match status" value="1"/>
</dbReference>
<dbReference type="Gene3D" id="3.40.50.150">
    <property type="entry name" value="Vaccinia Virus protein VP39"/>
    <property type="match status" value="1"/>
</dbReference>
<dbReference type="InterPro" id="IPR029063">
    <property type="entry name" value="SAM-dependent_MTases_sf"/>
</dbReference>
<dbReference type="GO" id="GO:0016740">
    <property type="term" value="F:transferase activity"/>
    <property type="evidence" value="ECO:0007669"/>
    <property type="project" value="UniProtKB-KW"/>
</dbReference>
<dbReference type="InterPro" id="IPR019410">
    <property type="entry name" value="Methyltransf_16"/>
</dbReference>
<dbReference type="Proteomes" id="UP001417504">
    <property type="component" value="Unassembled WGS sequence"/>
</dbReference>
<keyword evidence="5" id="KW-1185">Reference proteome</keyword>
<evidence type="ECO:0000313" key="4">
    <source>
        <dbReference type="EMBL" id="KAK9146766.1"/>
    </source>
</evidence>
<name>A0AAP0K6E5_9MAGN</name>
<organism evidence="4 5">
    <name type="scientific">Stephania japonica</name>
    <dbReference type="NCBI Taxonomy" id="461633"/>
    <lineage>
        <taxon>Eukaryota</taxon>
        <taxon>Viridiplantae</taxon>
        <taxon>Streptophyta</taxon>
        <taxon>Embryophyta</taxon>
        <taxon>Tracheophyta</taxon>
        <taxon>Spermatophyta</taxon>
        <taxon>Magnoliopsida</taxon>
        <taxon>Ranunculales</taxon>
        <taxon>Menispermaceae</taxon>
        <taxon>Menispermoideae</taxon>
        <taxon>Cissampelideae</taxon>
        <taxon>Stephania</taxon>
    </lineage>
</organism>
<evidence type="ECO:0000256" key="1">
    <source>
        <dbReference type="ARBA" id="ARBA00005511"/>
    </source>
</evidence>
<sequence length="460" mass="50693">MEDDDDNNKNNDPSNPTCLYLISAFLAMEPSDCLISIARECGGGLITEGVQRFICGHCLNQVNGGKNGPSGFYVRNFLKKVIVDVESSGGEVLDELYEHFAYYMTSLQLICMCKNGNSSDSCKLRVSKTISFLFPDGCVEATGYHSSKKLAVLLQCSLNILEGDTGFAVWPSSLFLSEFILTYPEIFSNKCCFEVRILMLDFISFIAAKRVDTSLESQEYLEHDCASVGLVGICLAYVKASKVVLSDGYMSTLENMKLNLELNQLTAATAMSTGTVQDTDSVECKYLQWESASVSNLQGFQPDIILGADVIYNPSCLPDLIKVLSVLLSLKKPNQIKEGCCDRFPKTRCVDGDRDGANGNKLELNQQRDIKCSSTIKSESKNDEPIIHPCNSAADGSPLAYLATVIRNAGTFDYFLKLADQAHLSVVDVTENQKPLNLLPYMRMYDRSSVRLLTISLSQC</sequence>
<dbReference type="Pfam" id="PF10294">
    <property type="entry name" value="Methyltransf_16"/>
    <property type="match status" value="1"/>
</dbReference>
<keyword evidence="2" id="KW-0808">Transferase</keyword>
<protein>
    <recommendedName>
        <fullName evidence="3">FAM86 N-terminal domain-containing protein</fullName>
    </recommendedName>
</protein>
<reference evidence="4 5" key="1">
    <citation type="submission" date="2024-01" db="EMBL/GenBank/DDBJ databases">
        <title>Genome assemblies of Stephania.</title>
        <authorList>
            <person name="Yang L."/>
        </authorList>
    </citation>
    <scope>NUCLEOTIDE SEQUENCE [LARGE SCALE GENOMIC DNA]</scope>
    <source>
        <strain evidence="4">QJT</strain>
        <tissue evidence="4">Leaf</tissue>
    </source>
</reference>
<comment type="similarity">
    <text evidence="1">Belongs to the class I-like SAM-binding methyltransferase superfamily. EEF2KMT family.</text>
</comment>
<feature type="domain" description="FAM86 N-terminal" evidence="3">
    <location>
        <begin position="65"/>
        <end position="101"/>
    </location>
</feature>
<dbReference type="EMBL" id="JBBNAE010000002">
    <property type="protein sequence ID" value="KAK9146766.1"/>
    <property type="molecule type" value="Genomic_DNA"/>
</dbReference>
<evidence type="ECO:0000256" key="2">
    <source>
        <dbReference type="ARBA" id="ARBA00022679"/>
    </source>
</evidence>
<dbReference type="Pfam" id="PF14904">
    <property type="entry name" value="FAM86"/>
    <property type="match status" value="1"/>
</dbReference>
<gene>
    <name evidence="4" type="ORF">Sjap_006669</name>
</gene>
<dbReference type="PANTHER" id="PTHR14614">
    <property type="entry name" value="HEPATOCELLULAR CARCINOMA-ASSOCIATED ANTIGEN"/>
    <property type="match status" value="1"/>
</dbReference>
<evidence type="ECO:0000259" key="3">
    <source>
        <dbReference type="Pfam" id="PF14904"/>
    </source>
</evidence>
<proteinExistence type="inferred from homology"/>
<comment type="caution">
    <text evidence="4">The sequence shown here is derived from an EMBL/GenBank/DDBJ whole genome shotgun (WGS) entry which is preliminary data.</text>
</comment>
<dbReference type="InterPro" id="IPR029426">
    <property type="entry name" value="FAM86_N"/>
</dbReference>
<evidence type="ECO:0000313" key="5">
    <source>
        <dbReference type="Proteomes" id="UP001417504"/>
    </source>
</evidence>